<dbReference type="Proteomes" id="UP001403385">
    <property type="component" value="Unassembled WGS sequence"/>
</dbReference>
<comment type="caution">
    <text evidence="1">The sequence shown here is derived from an EMBL/GenBank/DDBJ whole genome shotgun (WGS) entry which is preliminary data.</text>
</comment>
<keyword evidence="2" id="KW-1185">Reference proteome</keyword>
<proteinExistence type="predicted"/>
<dbReference type="EMBL" id="JBDKWZ010000002">
    <property type="protein sequence ID" value="MEN7547196.1"/>
    <property type="molecule type" value="Genomic_DNA"/>
</dbReference>
<evidence type="ECO:0000313" key="1">
    <source>
        <dbReference type="EMBL" id="MEN7547196.1"/>
    </source>
</evidence>
<gene>
    <name evidence="1" type="ORF">AAG747_04710</name>
</gene>
<evidence type="ECO:0000313" key="2">
    <source>
        <dbReference type="Proteomes" id="UP001403385"/>
    </source>
</evidence>
<reference evidence="1 2" key="1">
    <citation type="submission" date="2024-04" db="EMBL/GenBank/DDBJ databases">
        <title>Novel genus in family Flammeovirgaceae.</title>
        <authorList>
            <person name="Nguyen T.H."/>
            <person name="Vuong T.Q."/>
            <person name="Le H."/>
            <person name="Kim S.-G."/>
        </authorList>
    </citation>
    <scope>NUCLEOTIDE SEQUENCE [LARGE SCALE GENOMIC DNA]</scope>
    <source>
        <strain evidence="1 2">JCM 23209</strain>
    </source>
</reference>
<name>A0AAW9S8E9_9BACT</name>
<protein>
    <submittedName>
        <fullName evidence="1">Uncharacterized protein</fullName>
    </submittedName>
</protein>
<sequence>MKSAIFSIFIFIGLSILVAFNTPDKTQNNKFKTGWYFVSNDSLTGIRVNSDYYKRAFLIHPTPFLSCKYFKKLTVKDTTLYSEKMDFLEIRYNKRGARIWAKVTSRMSETEERAVFIYDDKVIIEVLASYKQKTGIYRLHNEKLSIEELREMKKGIINNCR</sequence>
<organism evidence="1 2">
    <name type="scientific">Rapidithrix thailandica</name>
    <dbReference type="NCBI Taxonomy" id="413964"/>
    <lineage>
        <taxon>Bacteria</taxon>
        <taxon>Pseudomonadati</taxon>
        <taxon>Bacteroidota</taxon>
        <taxon>Cytophagia</taxon>
        <taxon>Cytophagales</taxon>
        <taxon>Flammeovirgaceae</taxon>
        <taxon>Rapidithrix</taxon>
    </lineage>
</organism>
<dbReference type="RefSeq" id="WP_346819981.1">
    <property type="nucleotide sequence ID" value="NZ_JBDKWZ010000002.1"/>
</dbReference>
<dbReference type="AlphaFoldDB" id="A0AAW9S8E9"/>
<accession>A0AAW9S8E9</accession>